<accession>A0A3S3D0B5</accession>
<dbReference type="RefSeq" id="WP_127915420.1">
    <property type="nucleotide sequence ID" value="NZ_RKLP01000003.1"/>
</dbReference>
<reference evidence="2 3" key="1">
    <citation type="submission" date="2018-11" db="EMBL/GenBank/DDBJ databases">
        <title>Rhodococcus spongicola sp. nov. and Rhodococcus xishaensis sp. nov. from marine sponges.</title>
        <authorList>
            <person name="Li L."/>
            <person name="Lin H.W."/>
        </authorList>
    </citation>
    <scope>NUCLEOTIDE SEQUENCE [LARGE SCALE GENOMIC DNA]</scope>
    <source>
        <strain evidence="2 3">CCTCC AB2014297</strain>
    </source>
</reference>
<feature type="chain" id="PRO_5018784695" description="Lipoprotein" evidence="1">
    <location>
        <begin position="26"/>
        <end position="138"/>
    </location>
</feature>
<dbReference type="OrthoDB" id="4464737at2"/>
<proteinExistence type="predicted"/>
<evidence type="ECO:0008006" key="4">
    <source>
        <dbReference type="Google" id="ProtNLM"/>
    </source>
</evidence>
<dbReference type="PROSITE" id="PS51257">
    <property type="entry name" value="PROKAR_LIPOPROTEIN"/>
    <property type="match status" value="1"/>
</dbReference>
<protein>
    <recommendedName>
        <fullName evidence="4">Lipoprotein</fullName>
    </recommendedName>
</protein>
<evidence type="ECO:0000313" key="2">
    <source>
        <dbReference type="EMBL" id="RVW10042.1"/>
    </source>
</evidence>
<evidence type="ECO:0000313" key="3">
    <source>
        <dbReference type="Proteomes" id="UP000286208"/>
    </source>
</evidence>
<feature type="signal peptide" evidence="1">
    <location>
        <begin position="1"/>
        <end position="25"/>
    </location>
</feature>
<name>A0A3S3D0B5_9NOCA</name>
<dbReference type="EMBL" id="RKLP01000003">
    <property type="protein sequence ID" value="RVW10042.1"/>
    <property type="molecule type" value="Genomic_DNA"/>
</dbReference>
<dbReference type="Proteomes" id="UP000286208">
    <property type="component" value="Unassembled WGS sequence"/>
</dbReference>
<dbReference type="AlphaFoldDB" id="A0A3S3D0B5"/>
<keyword evidence="3" id="KW-1185">Reference proteome</keyword>
<keyword evidence="1" id="KW-0732">Signal</keyword>
<sequence length="138" mass="14080">MKIRTLIAAAPVALLVLTGCSDSNADSAASSADETTTVAADLVDAAVKEMCGQVAVFIDSSEQAAQAAGQPFDRAAKGEEFLGLLKTSSGAWVGAYNAQAEVAGQPLLDPATATWEDMPADSRDMIERSVQAGVSGNC</sequence>
<evidence type="ECO:0000256" key="1">
    <source>
        <dbReference type="SAM" id="SignalP"/>
    </source>
</evidence>
<gene>
    <name evidence="2" type="ORF">EGT67_07370</name>
</gene>
<comment type="caution">
    <text evidence="2">The sequence shown here is derived from an EMBL/GenBank/DDBJ whole genome shotgun (WGS) entry which is preliminary data.</text>
</comment>
<organism evidence="2 3">
    <name type="scientific">Prescottella agglutinans</name>
    <dbReference type="NCBI Taxonomy" id="1644129"/>
    <lineage>
        <taxon>Bacteria</taxon>
        <taxon>Bacillati</taxon>
        <taxon>Actinomycetota</taxon>
        <taxon>Actinomycetes</taxon>
        <taxon>Mycobacteriales</taxon>
        <taxon>Nocardiaceae</taxon>
        <taxon>Prescottella</taxon>
    </lineage>
</organism>